<reference evidence="2 3" key="1">
    <citation type="submission" date="2024-01" db="EMBL/GenBank/DDBJ databases">
        <title>A draft genome for the cacao thread blight pathogen Marasmiellus scandens.</title>
        <authorList>
            <person name="Baruah I.K."/>
            <person name="Leung J."/>
            <person name="Bukari Y."/>
            <person name="Amoako-Attah I."/>
            <person name="Meinhardt L.W."/>
            <person name="Bailey B.A."/>
            <person name="Cohen S.P."/>
        </authorList>
    </citation>
    <scope>NUCLEOTIDE SEQUENCE [LARGE SCALE GENOMIC DNA]</scope>
    <source>
        <strain evidence="2 3">GH-19</strain>
    </source>
</reference>
<keyword evidence="1" id="KW-0732">Signal</keyword>
<dbReference type="EMBL" id="JBANRG010000056">
    <property type="protein sequence ID" value="KAK7442994.1"/>
    <property type="molecule type" value="Genomic_DNA"/>
</dbReference>
<keyword evidence="3" id="KW-1185">Reference proteome</keyword>
<feature type="signal peptide" evidence="1">
    <location>
        <begin position="1"/>
        <end position="20"/>
    </location>
</feature>
<organism evidence="2 3">
    <name type="scientific">Marasmiellus scandens</name>
    <dbReference type="NCBI Taxonomy" id="2682957"/>
    <lineage>
        <taxon>Eukaryota</taxon>
        <taxon>Fungi</taxon>
        <taxon>Dikarya</taxon>
        <taxon>Basidiomycota</taxon>
        <taxon>Agaricomycotina</taxon>
        <taxon>Agaricomycetes</taxon>
        <taxon>Agaricomycetidae</taxon>
        <taxon>Agaricales</taxon>
        <taxon>Marasmiineae</taxon>
        <taxon>Omphalotaceae</taxon>
        <taxon>Marasmiellus</taxon>
    </lineage>
</organism>
<sequence>MYKNLVLSLFVAALSLGVTASPLVSRDELCAGQTIVSETYIGENKDVKLQQISCAAGLGARALEARQNNNGTNVCGANCATHCFNPSGGGPDPNECHVIADALRFDSENVGALFQISNGTSNVVTLTYRSCESFFVNQDLGPLVYCRTDWADVIDFVAPNCQSTQNAHGGLCLASDQRWFIQVQHS</sequence>
<accession>A0ABR1IZ93</accession>
<dbReference type="Proteomes" id="UP001498398">
    <property type="component" value="Unassembled WGS sequence"/>
</dbReference>
<protein>
    <submittedName>
        <fullName evidence="2">Uncharacterized protein</fullName>
    </submittedName>
</protein>
<feature type="chain" id="PRO_5045718564" evidence="1">
    <location>
        <begin position="21"/>
        <end position="186"/>
    </location>
</feature>
<name>A0ABR1IZ93_9AGAR</name>
<evidence type="ECO:0000256" key="1">
    <source>
        <dbReference type="SAM" id="SignalP"/>
    </source>
</evidence>
<evidence type="ECO:0000313" key="2">
    <source>
        <dbReference type="EMBL" id="KAK7442994.1"/>
    </source>
</evidence>
<comment type="caution">
    <text evidence="2">The sequence shown here is derived from an EMBL/GenBank/DDBJ whole genome shotgun (WGS) entry which is preliminary data.</text>
</comment>
<gene>
    <name evidence="2" type="ORF">VKT23_015941</name>
</gene>
<proteinExistence type="predicted"/>
<evidence type="ECO:0000313" key="3">
    <source>
        <dbReference type="Proteomes" id="UP001498398"/>
    </source>
</evidence>